<gene>
    <name evidence="1" type="ORF">FSB_LOCUS30174</name>
</gene>
<dbReference type="EMBL" id="OIVN01002286">
    <property type="protein sequence ID" value="SPD02292.1"/>
    <property type="molecule type" value="Genomic_DNA"/>
</dbReference>
<reference evidence="1" key="1">
    <citation type="submission" date="2018-02" db="EMBL/GenBank/DDBJ databases">
        <authorList>
            <person name="Cohen D.B."/>
            <person name="Kent A.D."/>
        </authorList>
    </citation>
    <scope>NUCLEOTIDE SEQUENCE</scope>
</reference>
<name>A0A2N9GRN3_FAGSY</name>
<organism evidence="1">
    <name type="scientific">Fagus sylvatica</name>
    <name type="common">Beechnut</name>
    <dbReference type="NCBI Taxonomy" id="28930"/>
    <lineage>
        <taxon>Eukaryota</taxon>
        <taxon>Viridiplantae</taxon>
        <taxon>Streptophyta</taxon>
        <taxon>Embryophyta</taxon>
        <taxon>Tracheophyta</taxon>
        <taxon>Spermatophyta</taxon>
        <taxon>Magnoliopsida</taxon>
        <taxon>eudicotyledons</taxon>
        <taxon>Gunneridae</taxon>
        <taxon>Pentapetalae</taxon>
        <taxon>rosids</taxon>
        <taxon>fabids</taxon>
        <taxon>Fagales</taxon>
        <taxon>Fagaceae</taxon>
        <taxon>Fagus</taxon>
    </lineage>
</organism>
<evidence type="ECO:0000313" key="1">
    <source>
        <dbReference type="EMBL" id="SPD02292.1"/>
    </source>
</evidence>
<dbReference type="AlphaFoldDB" id="A0A2N9GRN3"/>
<sequence>MPSGNSSSLSLQDIRNRKVPSDLSSPKSYAVIFDAGSSEGDFSTETLTFQKLSFPIQAVKASTESSFIWVWRLGLNGLIGFVKFRGLNGLGLETWLVWIDWVWGSKLFLSLDLNSLSLNLGVNRPLLPVVVRFTISSFPELADLFGSRENEVKVWIFDYIFFSTSKLV</sequence>
<accession>A0A2N9GRN3</accession>
<protein>
    <submittedName>
        <fullName evidence="1">Uncharacterized protein</fullName>
    </submittedName>
</protein>
<proteinExistence type="predicted"/>